<reference evidence="1 2" key="1">
    <citation type="journal article" date="2015" name="Stand. Genomic Sci.">
        <title>Genomic information of the arsenic-resistant bacterium Lysobacter arseniciresistens type strain ZS79(T) and comparison of Lysobacter draft genomes.</title>
        <authorList>
            <person name="Liu L."/>
            <person name="Zhang S."/>
            <person name="Luo M."/>
            <person name="Wang G."/>
        </authorList>
    </citation>
    <scope>NUCLEOTIDE SEQUENCE [LARGE SCALE GENOMIC DNA]</scope>
    <source>
        <strain evidence="1 2">ZS79</strain>
    </source>
</reference>
<accession>A0A0A0EWT2</accession>
<organism evidence="1 2">
    <name type="scientific">Lysobacter arseniciresistens ZS79</name>
    <dbReference type="NCBI Taxonomy" id="913325"/>
    <lineage>
        <taxon>Bacteria</taxon>
        <taxon>Pseudomonadati</taxon>
        <taxon>Pseudomonadota</taxon>
        <taxon>Gammaproteobacteria</taxon>
        <taxon>Lysobacterales</taxon>
        <taxon>Lysobacteraceae</taxon>
        <taxon>Novilysobacter</taxon>
    </lineage>
</organism>
<sequence length="107" mass="11506">MEQVLREQGYSGQAAKKLISQARAELQQMAADSAAQPNTRNHDMSNTDVAETIGQLNTAFDQFKAHHTDELSGLRSEIESLATRAAAREMGNVTGPVTSATESGRAM</sequence>
<evidence type="ECO:0000313" key="1">
    <source>
        <dbReference type="EMBL" id="KGM55376.1"/>
    </source>
</evidence>
<keyword evidence="2" id="KW-1185">Reference proteome</keyword>
<gene>
    <name evidence="1" type="ORF">N799_07300</name>
</gene>
<dbReference type="EMBL" id="AVPT01000019">
    <property type="protein sequence ID" value="KGM55376.1"/>
    <property type="molecule type" value="Genomic_DNA"/>
</dbReference>
<dbReference type="Proteomes" id="UP000029989">
    <property type="component" value="Unassembled WGS sequence"/>
</dbReference>
<comment type="caution">
    <text evidence="1">The sequence shown here is derived from an EMBL/GenBank/DDBJ whole genome shotgun (WGS) entry which is preliminary data.</text>
</comment>
<feature type="non-terminal residue" evidence="1">
    <location>
        <position position="107"/>
    </location>
</feature>
<evidence type="ECO:0000313" key="2">
    <source>
        <dbReference type="Proteomes" id="UP000029989"/>
    </source>
</evidence>
<protein>
    <submittedName>
        <fullName evidence="1">Uncharacterized protein</fullName>
    </submittedName>
</protein>
<name>A0A0A0EWT2_9GAMM</name>
<dbReference type="AlphaFoldDB" id="A0A0A0EWT2"/>
<proteinExistence type="predicted"/>